<keyword evidence="1" id="KW-1133">Transmembrane helix</keyword>
<gene>
    <name evidence="2" type="ORF">GCM10011613_00390</name>
</gene>
<protein>
    <submittedName>
        <fullName evidence="2">Uncharacterized protein</fullName>
    </submittedName>
</protein>
<name>A0ABQ3AM06_9GAMM</name>
<dbReference type="EMBL" id="BMYZ01000001">
    <property type="protein sequence ID" value="GGY60986.1"/>
    <property type="molecule type" value="Genomic_DNA"/>
</dbReference>
<evidence type="ECO:0000313" key="3">
    <source>
        <dbReference type="Proteomes" id="UP000619761"/>
    </source>
</evidence>
<dbReference type="Proteomes" id="UP000619761">
    <property type="component" value="Unassembled WGS sequence"/>
</dbReference>
<dbReference type="RefSeq" id="WP_189414923.1">
    <property type="nucleotide sequence ID" value="NZ_BMYZ01000001.1"/>
</dbReference>
<evidence type="ECO:0000313" key="2">
    <source>
        <dbReference type="EMBL" id="GGY60986.1"/>
    </source>
</evidence>
<feature type="transmembrane region" description="Helical" evidence="1">
    <location>
        <begin position="284"/>
        <end position="302"/>
    </location>
</feature>
<feature type="transmembrane region" description="Helical" evidence="1">
    <location>
        <begin position="173"/>
        <end position="196"/>
    </location>
</feature>
<feature type="transmembrane region" description="Helical" evidence="1">
    <location>
        <begin position="125"/>
        <end position="152"/>
    </location>
</feature>
<dbReference type="Pfam" id="PF22564">
    <property type="entry name" value="HAAS"/>
    <property type="match status" value="1"/>
</dbReference>
<sequence length="320" mass="35352">MSLIDRYISAVAQQLPASRRDDITRELKANILDRMEHFSEQHGRPLTPADESALLRELGHPRQVAASFLPPRHLVSPAWFPFFLQCLTYGLIIVAGVQLLAAAVTLLGGGNVSIGGFIRGFIGGWIHGSLVMFACVTGVFCVLSNLAATANLSPYCKWRPEELPPVRQPWQRISLFDSTMELIGNAFFLMIMQYFFWVETASVPAAPLTVGAGLKSWLMILSAAAVVAILINLWNLRHPYWTSAKLSLSLVLRLILAGLCMAVAHTPDKIAVIGNSQMVNHLELINTIAFWIFIGGTAVNLFEASRRAHRLLLLRKIKEA</sequence>
<feature type="transmembrane region" description="Helical" evidence="1">
    <location>
        <begin position="216"/>
        <end position="234"/>
    </location>
</feature>
<proteinExistence type="predicted"/>
<organism evidence="2 3">
    <name type="scientific">Cellvibrio zantedeschiae</name>
    <dbReference type="NCBI Taxonomy" id="1237077"/>
    <lineage>
        <taxon>Bacteria</taxon>
        <taxon>Pseudomonadati</taxon>
        <taxon>Pseudomonadota</taxon>
        <taxon>Gammaproteobacteria</taxon>
        <taxon>Cellvibrionales</taxon>
        <taxon>Cellvibrionaceae</taxon>
        <taxon>Cellvibrio</taxon>
    </lineage>
</organism>
<evidence type="ECO:0000256" key="1">
    <source>
        <dbReference type="SAM" id="Phobius"/>
    </source>
</evidence>
<reference evidence="3" key="1">
    <citation type="journal article" date="2019" name="Int. J. Syst. Evol. Microbiol.">
        <title>The Global Catalogue of Microorganisms (GCM) 10K type strain sequencing project: providing services to taxonomists for standard genome sequencing and annotation.</title>
        <authorList>
            <consortium name="The Broad Institute Genomics Platform"/>
            <consortium name="The Broad Institute Genome Sequencing Center for Infectious Disease"/>
            <person name="Wu L."/>
            <person name="Ma J."/>
        </authorList>
    </citation>
    <scope>NUCLEOTIDE SEQUENCE [LARGE SCALE GENOMIC DNA]</scope>
    <source>
        <strain evidence="3">KCTC 32239</strain>
    </source>
</reference>
<feature type="transmembrane region" description="Helical" evidence="1">
    <location>
        <begin position="82"/>
        <end position="105"/>
    </location>
</feature>
<keyword evidence="3" id="KW-1185">Reference proteome</keyword>
<feature type="transmembrane region" description="Helical" evidence="1">
    <location>
        <begin position="246"/>
        <end position="264"/>
    </location>
</feature>
<keyword evidence="1" id="KW-0472">Membrane</keyword>
<accession>A0ABQ3AM06</accession>
<comment type="caution">
    <text evidence="2">The sequence shown here is derived from an EMBL/GenBank/DDBJ whole genome shotgun (WGS) entry which is preliminary data.</text>
</comment>
<keyword evidence="1" id="KW-0812">Transmembrane</keyword>